<evidence type="ECO:0000256" key="2">
    <source>
        <dbReference type="ARBA" id="ARBA00022723"/>
    </source>
</evidence>
<evidence type="ECO:0000256" key="4">
    <source>
        <dbReference type="ARBA" id="ARBA00023004"/>
    </source>
</evidence>
<comment type="caution">
    <text evidence="8">The sequence shown here is derived from an EMBL/GenBank/DDBJ whole genome shotgun (WGS) entry which is preliminary data.</text>
</comment>
<dbReference type="PROSITE" id="PS00636">
    <property type="entry name" value="DNAJ_1"/>
    <property type="match status" value="1"/>
</dbReference>
<keyword evidence="2" id="KW-0479">Metal-binding</keyword>
<evidence type="ECO:0000313" key="8">
    <source>
        <dbReference type="EMBL" id="GLC54964.1"/>
    </source>
</evidence>
<evidence type="ECO:0000256" key="1">
    <source>
        <dbReference type="ARBA" id="ARBA00006169"/>
    </source>
</evidence>
<dbReference type="InterPro" id="IPR036671">
    <property type="entry name" value="DPH_MB_sf"/>
</dbReference>
<feature type="compositionally biased region" description="Polar residues" evidence="5">
    <location>
        <begin position="47"/>
        <end position="56"/>
    </location>
</feature>
<dbReference type="InterPro" id="IPR001623">
    <property type="entry name" value="DnaJ_domain"/>
</dbReference>
<feature type="region of interest" description="Disordered" evidence="5">
    <location>
        <begin position="35"/>
        <end position="56"/>
    </location>
</feature>
<feature type="domain" description="J" evidence="6">
    <location>
        <begin position="6"/>
        <end position="84"/>
    </location>
</feature>
<dbReference type="SMART" id="SM00271">
    <property type="entry name" value="DnaJ"/>
    <property type="match status" value="1"/>
</dbReference>
<evidence type="ECO:0000256" key="3">
    <source>
        <dbReference type="ARBA" id="ARBA00022833"/>
    </source>
</evidence>
<dbReference type="PANTHER" id="PTHR45255:SF1">
    <property type="entry name" value="DNAJ HOMOLOG SUBFAMILY C MEMBER 24"/>
    <property type="match status" value="1"/>
</dbReference>
<dbReference type="InterPro" id="IPR007872">
    <property type="entry name" value="DPH_MB_dom"/>
</dbReference>
<keyword evidence="3" id="KW-0862">Zinc</keyword>
<evidence type="ECO:0000259" key="7">
    <source>
        <dbReference type="PROSITE" id="PS51074"/>
    </source>
</evidence>
<organism evidence="8 9">
    <name type="scientific">Pleodorina starrii</name>
    <dbReference type="NCBI Taxonomy" id="330485"/>
    <lineage>
        <taxon>Eukaryota</taxon>
        <taxon>Viridiplantae</taxon>
        <taxon>Chlorophyta</taxon>
        <taxon>core chlorophytes</taxon>
        <taxon>Chlorophyceae</taxon>
        <taxon>CS clade</taxon>
        <taxon>Chlamydomonadales</taxon>
        <taxon>Volvocaceae</taxon>
        <taxon>Pleodorina</taxon>
    </lineage>
</organism>
<keyword evidence="9" id="KW-1185">Reference proteome</keyword>
<dbReference type="Pfam" id="PF00226">
    <property type="entry name" value="DnaJ"/>
    <property type="match status" value="1"/>
</dbReference>
<name>A0A9W6BMT0_9CHLO</name>
<comment type="similarity">
    <text evidence="1">Belongs to the DPH4 family.</text>
</comment>
<gene>
    <name evidence="8" type="primary">PLESTBF000458</name>
    <name evidence="8" type="ORF">PLESTB_000925500</name>
</gene>
<evidence type="ECO:0000256" key="5">
    <source>
        <dbReference type="SAM" id="MobiDB-lite"/>
    </source>
</evidence>
<accession>A0A9W6BMT0</accession>
<dbReference type="SUPFAM" id="SSF46565">
    <property type="entry name" value="Chaperone J-domain"/>
    <property type="match status" value="1"/>
</dbReference>
<dbReference type="PANTHER" id="PTHR45255">
    <property type="entry name" value="DNAJ HOMOLOG SUBFAMILY C MEMBER 24"/>
    <property type="match status" value="1"/>
</dbReference>
<evidence type="ECO:0000259" key="6">
    <source>
        <dbReference type="PROSITE" id="PS50076"/>
    </source>
</evidence>
<sequence length="157" mass="17115">MEASLTHYEVLGINPSATIEQIKQAYHSAVLKHHPDKAAGLGPPSDPSTDGQGQAASTDTFQLVQSAWEVLRDADRRAAYDSLLCLRELQTPMTYQDELDMGDMDAEDCDGGARLFTYPCRCGDVYALYEAELAGRSSMVVPCRSCSNHVLVRASVT</sequence>
<feature type="domain" description="DPH-type MB" evidence="7">
    <location>
        <begin position="95"/>
        <end position="155"/>
    </location>
</feature>
<evidence type="ECO:0000313" key="9">
    <source>
        <dbReference type="Proteomes" id="UP001165080"/>
    </source>
</evidence>
<dbReference type="InterPro" id="IPR018253">
    <property type="entry name" value="DnaJ_domain_CS"/>
</dbReference>
<dbReference type="AlphaFoldDB" id="A0A9W6BMT0"/>
<evidence type="ECO:0008006" key="10">
    <source>
        <dbReference type="Google" id="ProtNLM"/>
    </source>
</evidence>
<dbReference type="Gene3D" id="1.10.287.110">
    <property type="entry name" value="DnaJ domain"/>
    <property type="match status" value="1"/>
</dbReference>
<proteinExistence type="inferred from homology"/>
<dbReference type="Gene3D" id="3.10.660.10">
    <property type="entry name" value="DPH Zinc finger"/>
    <property type="match status" value="1"/>
</dbReference>
<dbReference type="CDD" id="cd06257">
    <property type="entry name" value="DnaJ"/>
    <property type="match status" value="1"/>
</dbReference>
<dbReference type="GO" id="GO:0001671">
    <property type="term" value="F:ATPase activator activity"/>
    <property type="evidence" value="ECO:0007669"/>
    <property type="project" value="TreeGrafter"/>
</dbReference>
<protein>
    <recommendedName>
        <fullName evidence="10">Diphthamide biosynthesis protein 4</fullName>
    </recommendedName>
</protein>
<dbReference type="PRINTS" id="PR00625">
    <property type="entry name" value="JDOMAIN"/>
</dbReference>
<dbReference type="PROSITE" id="PS51074">
    <property type="entry name" value="DPH_MB"/>
    <property type="match status" value="1"/>
</dbReference>
<keyword evidence="4" id="KW-0408">Iron</keyword>
<dbReference type="SUPFAM" id="SSF144217">
    <property type="entry name" value="CSL zinc finger"/>
    <property type="match status" value="1"/>
</dbReference>
<dbReference type="Proteomes" id="UP001165080">
    <property type="component" value="Unassembled WGS sequence"/>
</dbReference>
<dbReference type="PROSITE" id="PS50076">
    <property type="entry name" value="DNAJ_2"/>
    <property type="match status" value="1"/>
</dbReference>
<dbReference type="EMBL" id="BRXU01000011">
    <property type="protein sequence ID" value="GLC54964.1"/>
    <property type="molecule type" value="Genomic_DNA"/>
</dbReference>
<dbReference type="Pfam" id="PF05207">
    <property type="entry name" value="Zn_ribbon_CSL"/>
    <property type="match status" value="1"/>
</dbReference>
<reference evidence="8 9" key="1">
    <citation type="journal article" date="2023" name="Commun. Biol.">
        <title>Reorganization of the ancestral sex-determining regions during the evolution of trioecy in Pleodorina starrii.</title>
        <authorList>
            <person name="Takahashi K."/>
            <person name="Suzuki S."/>
            <person name="Kawai-Toyooka H."/>
            <person name="Yamamoto K."/>
            <person name="Hamaji T."/>
            <person name="Ootsuki R."/>
            <person name="Yamaguchi H."/>
            <person name="Kawachi M."/>
            <person name="Higashiyama T."/>
            <person name="Nozaki H."/>
        </authorList>
    </citation>
    <scope>NUCLEOTIDE SEQUENCE [LARGE SCALE GENOMIC DNA]</scope>
    <source>
        <strain evidence="8 9">NIES-4479</strain>
    </source>
</reference>
<dbReference type="InterPro" id="IPR036869">
    <property type="entry name" value="J_dom_sf"/>
</dbReference>
<dbReference type="GO" id="GO:0008198">
    <property type="term" value="F:ferrous iron binding"/>
    <property type="evidence" value="ECO:0007669"/>
    <property type="project" value="TreeGrafter"/>
</dbReference>